<dbReference type="EMBL" id="JNBR01001691">
    <property type="protein sequence ID" value="OQR85398.1"/>
    <property type="molecule type" value="Genomic_DNA"/>
</dbReference>
<protein>
    <submittedName>
        <fullName evidence="3">Uncharacterized protein</fullName>
    </submittedName>
</protein>
<reference evidence="3 4" key="1">
    <citation type="journal article" date="2014" name="Genome Biol. Evol.">
        <title>The secreted proteins of Achlya hypogyna and Thraustotheca clavata identify the ancestral oomycete secretome and reveal gene acquisitions by horizontal gene transfer.</title>
        <authorList>
            <person name="Misner I."/>
            <person name="Blouin N."/>
            <person name="Leonard G."/>
            <person name="Richards T.A."/>
            <person name="Lane C.E."/>
        </authorList>
    </citation>
    <scope>NUCLEOTIDE SEQUENCE [LARGE SCALE GENOMIC DNA]</scope>
    <source>
        <strain evidence="3 4">ATCC 48635</strain>
    </source>
</reference>
<comment type="caution">
    <text evidence="3">The sequence shown here is derived from an EMBL/GenBank/DDBJ whole genome shotgun (WGS) entry which is preliminary data.</text>
</comment>
<proteinExistence type="inferred from homology"/>
<evidence type="ECO:0000313" key="3">
    <source>
        <dbReference type="EMBL" id="OQR85398.1"/>
    </source>
</evidence>
<dbReference type="AlphaFoldDB" id="A0A1V9YI64"/>
<sequence>MEADMNDTASVASDYVDSASQESLHEGLPNVASNVVQTNKFKTKVKGRIRRKMGWTRKQAILEQLMRQCQDHLEHDNTLPSIPVDIKVDSIRRTIRRRLKFTSEWTEYFYTKYFFQSALAVRLTADLFWYNSISFFSMGEPPDAFVCALEGQAQRAVAILYGKLLTKVHNVTLPTGAADEFLDYFPYLVSRTVYKVSQKAYPEFAFQLRRLSRQPLIQTTCKWTTGIVPKSTCWKTWRLEIKKTKLRRAPKPNLMVRELADDERGLTEDLGSDDSNERDSLSDEDAAFSSVALAEFKISAPNSDDVPKALQALEALDRPTRKYAHGHLIKADIAFSQPVRTIMDMYQYSGCQGRKLGVALRLSDKEHQTYNAHKDQHKLWLDHIDRPLALRQTQSTGSLALESAAEIKHSFVPPCEFELTNPVAEARARRLQEAKQKLLEREQEYVGEVIEYKPAVVTFGQRLDQHLKANPLRRKGGAYLAPLKP</sequence>
<dbReference type="Pfam" id="PF14922">
    <property type="entry name" value="FWWh"/>
    <property type="match status" value="1"/>
</dbReference>
<keyword evidence="4" id="KW-1185">Reference proteome</keyword>
<dbReference type="Proteomes" id="UP000243579">
    <property type="component" value="Unassembled WGS sequence"/>
</dbReference>
<feature type="coiled-coil region" evidence="2">
    <location>
        <begin position="421"/>
        <end position="448"/>
    </location>
</feature>
<comment type="similarity">
    <text evidence="1">Belongs to the FAM227 family.</text>
</comment>
<accession>A0A1V9YI64</accession>
<gene>
    <name evidence="3" type="ORF">ACHHYP_11870</name>
</gene>
<name>A0A1V9YI64_ACHHY</name>
<organism evidence="3 4">
    <name type="scientific">Achlya hypogyna</name>
    <name type="common">Oomycete</name>
    <name type="synonym">Protoachlya hypogyna</name>
    <dbReference type="NCBI Taxonomy" id="1202772"/>
    <lineage>
        <taxon>Eukaryota</taxon>
        <taxon>Sar</taxon>
        <taxon>Stramenopiles</taxon>
        <taxon>Oomycota</taxon>
        <taxon>Saprolegniomycetes</taxon>
        <taxon>Saprolegniales</taxon>
        <taxon>Achlyaceae</taxon>
        <taxon>Achlya</taxon>
    </lineage>
</organism>
<evidence type="ECO:0000256" key="1">
    <source>
        <dbReference type="ARBA" id="ARBA00008666"/>
    </source>
</evidence>
<keyword evidence="2" id="KW-0175">Coiled coil</keyword>
<evidence type="ECO:0000256" key="2">
    <source>
        <dbReference type="SAM" id="Coils"/>
    </source>
</evidence>
<dbReference type="OrthoDB" id="75569at2759"/>
<dbReference type="InterPro" id="IPR029417">
    <property type="entry name" value="FAM227"/>
</dbReference>
<evidence type="ECO:0000313" key="4">
    <source>
        <dbReference type="Proteomes" id="UP000243579"/>
    </source>
</evidence>